<feature type="compositionally biased region" description="Polar residues" evidence="1">
    <location>
        <begin position="437"/>
        <end position="449"/>
    </location>
</feature>
<name>A0AA46QU94_VIBPH</name>
<reference evidence="3 4" key="1">
    <citation type="submission" date="2019-08" db="EMBL/GenBank/DDBJ databases">
        <title>Emerging of two pre-pandemic pathogenic O4:KUT lineages of Vibrio parahaemolyticus in coastal eastern China.</title>
        <authorList>
            <person name="Yu H."/>
        </authorList>
    </citation>
    <scope>NUCLEOTIDE SEQUENCE [LARGE SCALE GENOMIC DNA]</scope>
    <source>
        <strain evidence="3 4">HZ17-383</strain>
    </source>
</reference>
<feature type="region of interest" description="Disordered" evidence="1">
    <location>
        <begin position="430"/>
        <end position="449"/>
    </location>
</feature>
<keyword evidence="2" id="KW-0812">Transmembrane</keyword>
<dbReference type="EMBL" id="VRMQ01000005">
    <property type="protein sequence ID" value="TXN14641.1"/>
    <property type="molecule type" value="Genomic_DNA"/>
</dbReference>
<evidence type="ECO:0000256" key="1">
    <source>
        <dbReference type="SAM" id="MobiDB-lite"/>
    </source>
</evidence>
<protein>
    <submittedName>
        <fullName evidence="3">Uncharacterized protein</fullName>
    </submittedName>
</protein>
<evidence type="ECO:0000256" key="2">
    <source>
        <dbReference type="SAM" id="Phobius"/>
    </source>
</evidence>
<keyword evidence="2" id="KW-0472">Membrane</keyword>
<feature type="transmembrane region" description="Helical" evidence="2">
    <location>
        <begin position="75"/>
        <end position="97"/>
    </location>
</feature>
<dbReference type="AlphaFoldDB" id="A0AA46QU94"/>
<keyword evidence="2" id="KW-1133">Transmembrane helix</keyword>
<evidence type="ECO:0000313" key="4">
    <source>
        <dbReference type="Proteomes" id="UP000321504"/>
    </source>
</evidence>
<dbReference type="RefSeq" id="WP_147724828.1">
    <property type="nucleotide sequence ID" value="NZ_VRMQ01000005.1"/>
</dbReference>
<feature type="region of interest" description="Disordered" evidence="1">
    <location>
        <begin position="173"/>
        <end position="200"/>
    </location>
</feature>
<comment type="caution">
    <text evidence="3">The sequence shown here is derived from an EMBL/GenBank/DDBJ whole genome shotgun (WGS) entry which is preliminary data.</text>
</comment>
<evidence type="ECO:0000313" key="3">
    <source>
        <dbReference type="EMBL" id="TXN14641.1"/>
    </source>
</evidence>
<proteinExistence type="predicted"/>
<dbReference type="Proteomes" id="UP000321504">
    <property type="component" value="Unassembled WGS sequence"/>
</dbReference>
<gene>
    <name evidence="3" type="ORF">FVP01_19615</name>
</gene>
<accession>A0AA46QU94</accession>
<organism evidence="3 4">
    <name type="scientific">Vibrio parahaemolyticus</name>
    <dbReference type="NCBI Taxonomy" id="670"/>
    <lineage>
        <taxon>Bacteria</taxon>
        <taxon>Pseudomonadati</taxon>
        <taxon>Pseudomonadota</taxon>
        <taxon>Gammaproteobacteria</taxon>
        <taxon>Vibrionales</taxon>
        <taxon>Vibrionaceae</taxon>
        <taxon>Vibrio</taxon>
    </lineage>
</organism>
<sequence length="449" mass="50850">MQVLDDIWSSIKGNAKTRVKDPVIGAFVVSWCFCNWDKLALLFWGTGKVDQRIAELTNSMSVITKPSLLWTDLDLVIIPGILALTYLFALPWLSLWVKKKQDTAVLSQHTHAIDLDIKRANEQKELNKAVLRANPEKEFLAEEIKLDQQREKERLERRNKIKEYIDQKAKAAKADADAKSAQAEKERLDLESKKRQDDSEKLRFNAQTAVHKATMASSRFPAAYQLMDMLSQSLRENDIVLSLDGLSNTVATLFGYSDAKEMMDDESFSNEGLNEIKYLYHDSSFLAKRLDQIVKSEESDNEYLSGEILFEHLQVILENYPFELLSDESLAERISESVNENSYDILGSDELSGPMAETDTIFEEIYLEVDNFNFDTAFEVKMSGYASGHHRNEADMMGRDLSVQVVATCKPTVGKFGLSDYQLEIGGSPRDYGDDAYSSSRNVHVSISP</sequence>